<proteinExistence type="predicted"/>
<protein>
    <submittedName>
        <fullName evidence="1">Uncharacterized protein</fullName>
    </submittedName>
</protein>
<evidence type="ECO:0000313" key="1">
    <source>
        <dbReference type="EMBL" id="MPC34480.1"/>
    </source>
</evidence>
<evidence type="ECO:0000313" key="2">
    <source>
        <dbReference type="Proteomes" id="UP000324222"/>
    </source>
</evidence>
<reference evidence="1 2" key="1">
    <citation type="submission" date="2019-05" db="EMBL/GenBank/DDBJ databases">
        <title>Another draft genome of Portunus trituberculatus and its Hox gene families provides insights of decapod evolution.</title>
        <authorList>
            <person name="Jeong J.-H."/>
            <person name="Song I."/>
            <person name="Kim S."/>
            <person name="Choi T."/>
            <person name="Kim D."/>
            <person name="Ryu S."/>
            <person name="Kim W."/>
        </authorList>
    </citation>
    <scope>NUCLEOTIDE SEQUENCE [LARGE SCALE GENOMIC DNA]</scope>
    <source>
        <tissue evidence="1">Muscle</tissue>
    </source>
</reference>
<keyword evidence="2" id="KW-1185">Reference proteome</keyword>
<accession>A0A5B7EJ16</accession>
<dbReference type="Proteomes" id="UP000324222">
    <property type="component" value="Unassembled WGS sequence"/>
</dbReference>
<organism evidence="1 2">
    <name type="scientific">Portunus trituberculatus</name>
    <name type="common">Swimming crab</name>
    <name type="synonym">Neptunus trituberculatus</name>
    <dbReference type="NCBI Taxonomy" id="210409"/>
    <lineage>
        <taxon>Eukaryota</taxon>
        <taxon>Metazoa</taxon>
        <taxon>Ecdysozoa</taxon>
        <taxon>Arthropoda</taxon>
        <taxon>Crustacea</taxon>
        <taxon>Multicrustacea</taxon>
        <taxon>Malacostraca</taxon>
        <taxon>Eumalacostraca</taxon>
        <taxon>Eucarida</taxon>
        <taxon>Decapoda</taxon>
        <taxon>Pleocyemata</taxon>
        <taxon>Brachyura</taxon>
        <taxon>Eubrachyura</taxon>
        <taxon>Portunoidea</taxon>
        <taxon>Portunidae</taxon>
        <taxon>Portuninae</taxon>
        <taxon>Portunus</taxon>
    </lineage>
</organism>
<sequence>MVETADSVPRFRHVAGRDAHSERHLSGLLVLARCCTRLTRATKLSAGKCSSAFLAPACLRTNPRLFLHSDAHPAHPINYSLW</sequence>
<dbReference type="EMBL" id="VSRR010003062">
    <property type="protein sequence ID" value="MPC34480.1"/>
    <property type="molecule type" value="Genomic_DNA"/>
</dbReference>
<name>A0A5B7EJ16_PORTR</name>
<comment type="caution">
    <text evidence="1">The sequence shown here is derived from an EMBL/GenBank/DDBJ whole genome shotgun (WGS) entry which is preliminary data.</text>
</comment>
<dbReference type="AlphaFoldDB" id="A0A5B7EJ16"/>
<gene>
    <name evidence="1" type="ORF">E2C01_027872</name>
</gene>